<dbReference type="RefSeq" id="WP_114189250.1">
    <property type="nucleotide sequence ID" value="NZ_BJYU01000184.1"/>
</dbReference>
<protein>
    <submittedName>
        <fullName evidence="2">Uncharacterized protein</fullName>
    </submittedName>
</protein>
<sequence>MLSSSIKAVRTGAGAPSMLSRAIGTPSGDPPAKPDPWQAPKAIAMVVAASRPANFVTMGSPVLLFMVTKY</sequence>
<keyword evidence="3" id="KW-1185">Reference proteome</keyword>
<accession>A0A512C2C9</accession>
<proteinExistence type="predicted"/>
<evidence type="ECO:0000313" key="3">
    <source>
        <dbReference type="Proteomes" id="UP000321085"/>
    </source>
</evidence>
<reference evidence="2 3" key="1">
    <citation type="submission" date="2019-07" db="EMBL/GenBank/DDBJ databases">
        <title>Whole genome shotgun sequence of Microvirga aerophila NBRC 106136.</title>
        <authorList>
            <person name="Hosoyama A."/>
            <person name="Uohara A."/>
            <person name="Ohji S."/>
            <person name="Ichikawa N."/>
        </authorList>
    </citation>
    <scope>NUCLEOTIDE SEQUENCE [LARGE SCALE GENOMIC DNA]</scope>
    <source>
        <strain evidence="2 3">NBRC 106136</strain>
    </source>
</reference>
<dbReference type="AlphaFoldDB" id="A0A512C2C9"/>
<evidence type="ECO:0000313" key="2">
    <source>
        <dbReference type="EMBL" id="GEO18361.1"/>
    </source>
</evidence>
<dbReference type="Proteomes" id="UP000321085">
    <property type="component" value="Unassembled WGS sequence"/>
</dbReference>
<feature type="region of interest" description="Disordered" evidence="1">
    <location>
        <begin position="1"/>
        <end position="37"/>
    </location>
</feature>
<dbReference type="EMBL" id="BJYU01000184">
    <property type="protein sequence ID" value="GEO18361.1"/>
    <property type="molecule type" value="Genomic_DNA"/>
</dbReference>
<comment type="caution">
    <text evidence="2">The sequence shown here is derived from an EMBL/GenBank/DDBJ whole genome shotgun (WGS) entry which is preliminary data.</text>
</comment>
<name>A0A512C2C9_9HYPH</name>
<gene>
    <name evidence="2" type="ORF">MAE02_60570</name>
</gene>
<evidence type="ECO:0000256" key="1">
    <source>
        <dbReference type="SAM" id="MobiDB-lite"/>
    </source>
</evidence>
<organism evidence="2 3">
    <name type="scientific">Microvirga aerophila</name>
    <dbReference type="NCBI Taxonomy" id="670291"/>
    <lineage>
        <taxon>Bacteria</taxon>
        <taxon>Pseudomonadati</taxon>
        <taxon>Pseudomonadota</taxon>
        <taxon>Alphaproteobacteria</taxon>
        <taxon>Hyphomicrobiales</taxon>
        <taxon>Methylobacteriaceae</taxon>
        <taxon>Microvirga</taxon>
    </lineage>
</organism>